<dbReference type="RefSeq" id="WP_320002862.1">
    <property type="nucleotide sequence ID" value="NZ_JAUHJS010000001.1"/>
</dbReference>
<accession>A0ABT8F261</accession>
<feature type="transmembrane region" description="Helical" evidence="1">
    <location>
        <begin position="91"/>
        <end position="109"/>
    </location>
</feature>
<dbReference type="EMBL" id="JAUHJS010000001">
    <property type="protein sequence ID" value="MDN4164336.1"/>
    <property type="molecule type" value="Genomic_DNA"/>
</dbReference>
<organism evidence="2 3">
    <name type="scientific">Shiella aurantiaca</name>
    <dbReference type="NCBI Taxonomy" id="3058365"/>
    <lineage>
        <taxon>Bacteria</taxon>
        <taxon>Pseudomonadati</taxon>
        <taxon>Bacteroidota</taxon>
        <taxon>Cytophagia</taxon>
        <taxon>Cytophagales</taxon>
        <taxon>Shiellaceae</taxon>
        <taxon>Shiella</taxon>
    </lineage>
</organism>
<keyword evidence="1" id="KW-1133">Transmembrane helix</keyword>
<reference evidence="2" key="1">
    <citation type="submission" date="2023-06" db="EMBL/GenBank/DDBJ databases">
        <title>Cytophagales bacterium Strain LB-30, isolated from soil.</title>
        <authorList>
            <person name="Liu B."/>
        </authorList>
    </citation>
    <scope>NUCLEOTIDE SEQUENCE</scope>
    <source>
        <strain evidence="2">LB-30</strain>
    </source>
</reference>
<dbReference type="Pfam" id="PF11335">
    <property type="entry name" value="DUF3137"/>
    <property type="match status" value="1"/>
</dbReference>
<keyword evidence="1" id="KW-0812">Transmembrane</keyword>
<evidence type="ECO:0000313" key="3">
    <source>
        <dbReference type="Proteomes" id="UP001168552"/>
    </source>
</evidence>
<gene>
    <name evidence="2" type="ORF">QWY31_02420</name>
</gene>
<keyword evidence="1" id="KW-0472">Membrane</keyword>
<dbReference type="Proteomes" id="UP001168552">
    <property type="component" value="Unassembled WGS sequence"/>
</dbReference>
<feature type="transmembrane region" description="Helical" evidence="1">
    <location>
        <begin position="60"/>
        <end position="85"/>
    </location>
</feature>
<keyword evidence="3" id="KW-1185">Reference proteome</keyword>
<dbReference type="InterPro" id="IPR021484">
    <property type="entry name" value="DUF3137"/>
</dbReference>
<evidence type="ECO:0000313" key="2">
    <source>
        <dbReference type="EMBL" id="MDN4164336.1"/>
    </source>
</evidence>
<evidence type="ECO:0000256" key="1">
    <source>
        <dbReference type="SAM" id="Phobius"/>
    </source>
</evidence>
<comment type="caution">
    <text evidence="2">The sequence shown here is derived from an EMBL/GenBank/DDBJ whole genome shotgun (WGS) entry which is preliminary data.</text>
</comment>
<protein>
    <submittedName>
        <fullName evidence="2">DUF3137 domain-containing protein</fullName>
    </submittedName>
</protein>
<proteinExistence type="predicted"/>
<name>A0ABT8F261_9BACT</name>
<sequence length="365" mass="41604">MLSLLIWTIGFAILGLGFSNRHRFLGKTLNEEPDEQLTVIMDKNPSFRDMIRKFEKRRVLLKWVSDILNVAIFAFVGYLSFLFFSSDSGKYSYKVYLFILLTLPLLLLIKRPFFNLKRFTRQYKNQVLSLLIKAVNPALGYKSDGVLPLEIIKDSEIFNLQHFANELNKNYQGEDLIYGEVNGVGLAFSDVEAFSGIGKEVKLVFTGTFLSADFPFDFKGKTFVVPDLSASGFKEDLLSKSVTNKKTFKTEGDRVDLVDPTFEKIYDVFSTNEEEARYIMSPQLRKSLLKLDGEANDKVVVALSFIGNQVFIGMLFNYLKFEPSLNIPLDRMNILTYAYNQLNLVLEVVAEIQAFHKNKKASVGV</sequence>